<keyword evidence="2" id="KW-1185">Reference proteome</keyword>
<comment type="caution">
    <text evidence="1">The sequence shown here is derived from an EMBL/GenBank/DDBJ whole genome shotgun (WGS) entry which is preliminary data.</text>
</comment>
<dbReference type="EMBL" id="JAULSN010000011">
    <property type="protein sequence ID" value="KAK3361506.1"/>
    <property type="molecule type" value="Genomic_DNA"/>
</dbReference>
<reference evidence="1" key="2">
    <citation type="submission" date="2023-06" db="EMBL/GenBank/DDBJ databases">
        <authorList>
            <consortium name="Lawrence Berkeley National Laboratory"/>
            <person name="Haridas S."/>
            <person name="Hensen N."/>
            <person name="Bonometti L."/>
            <person name="Westerberg I."/>
            <person name="Brannstrom I.O."/>
            <person name="Guillou S."/>
            <person name="Cros-Aarteil S."/>
            <person name="Calhoun S."/>
            <person name="Kuo A."/>
            <person name="Mondo S."/>
            <person name="Pangilinan J."/>
            <person name="Riley R."/>
            <person name="Labutti K."/>
            <person name="Andreopoulos B."/>
            <person name="Lipzen A."/>
            <person name="Chen C."/>
            <person name="Yanf M."/>
            <person name="Daum C."/>
            <person name="Ng V."/>
            <person name="Clum A."/>
            <person name="Steindorff A."/>
            <person name="Ohm R."/>
            <person name="Martin F."/>
            <person name="Silar P."/>
            <person name="Natvig D."/>
            <person name="Lalanne C."/>
            <person name="Gautier V."/>
            <person name="Ament-Velasquez S.L."/>
            <person name="Kruys A."/>
            <person name="Hutchinson M.I."/>
            <person name="Powell A.J."/>
            <person name="Barry K."/>
            <person name="Miller A.N."/>
            <person name="Grigoriev I.V."/>
            <person name="Debuchy R."/>
            <person name="Gladieux P."/>
            <person name="Thoren M.H."/>
            <person name="Johannesson H."/>
        </authorList>
    </citation>
    <scope>NUCLEOTIDE SEQUENCE</scope>
    <source>
        <strain evidence="1">CBS 958.72</strain>
    </source>
</reference>
<dbReference type="AlphaFoldDB" id="A0AAE0MY93"/>
<organism evidence="1 2">
    <name type="scientific">Lasiosphaeria ovina</name>
    <dbReference type="NCBI Taxonomy" id="92902"/>
    <lineage>
        <taxon>Eukaryota</taxon>
        <taxon>Fungi</taxon>
        <taxon>Dikarya</taxon>
        <taxon>Ascomycota</taxon>
        <taxon>Pezizomycotina</taxon>
        <taxon>Sordariomycetes</taxon>
        <taxon>Sordariomycetidae</taxon>
        <taxon>Sordariales</taxon>
        <taxon>Lasiosphaeriaceae</taxon>
        <taxon>Lasiosphaeria</taxon>
    </lineage>
</organism>
<evidence type="ECO:0000313" key="2">
    <source>
        <dbReference type="Proteomes" id="UP001287356"/>
    </source>
</evidence>
<reference evidence="1" key="1">
    <citation type="journal article" date="2023" name="Mol. Phylogenet. Evol.">
        <title>Genome-scale phylogeny and comparative genomics of the fungal order Sordariales.</title>
        <authorList>
            <person name="Hensen N."/>
            <person name="Bonometti L."/>
            <person name="Westerberg I."/>
            <person name="Brannstrom I.O."/>
            <person name="Guillou S."/>
            <person name="Cros-Aarteil S."/>
            <person name="Calhoun S."/>
            <person name="Haridas S."/>
            <person name="Kuo A."/>
            <person name="Mondo S."/>
            <person name="Pangilinan J."/>
            <person name="Riley R."/>
            <person name="LaButti K."/>
            <person name="Andreopoulos B."/>
            <person name="Lipzen A."/>
            <person name="Chen C."/>
            <person name="Yan M."/>
            <person name="Daum C."/>
            <person name="Ng V."/>
            <person name="Clum A."/>
            <person name="Steindorff A."/>
            <person name="Ohm R.A."/>
            <person name="Martin F."/>
            <person name="Silar P."/>
            <person name="Natvig D.O."/>
            <person name="Lalanne C."/>
            <person name="Gautier V."/>
            <person name="Ament-Velasquez S.L."/>
            <person name="Kruys A."/>
            <person name="Hutchinson M.I."/>
            <person name="Powell A.J."/>
            <person name="Barry K."/>
            <person name="Miller A.N."/>
            <person name="Grigoriev I.V."/>
            <person name="Debuchy R."/>
            <person name="Gladieux P."/>
            <person name="Hiltunen Thoren M."/>
            <person name="Johannesson H."/>
        </authorList>
    </citation>
    <scope>NUCLEOTIDE SEQUENCE</scope>
    <source>
        <strain evidence="1">CBS 958.72</strain>
    </source>
</reference>
<protein>
    <submittedName>
        <fullName evidence="1">Uncharacterized protein</fullName>
    </submittedName>
</protein>
<evidence type="ECO:0000313" key="1">
    <source>
        <dbReference type="EMBL" id="KAK3361506.1"/>
    </source>
</evidence>
<dbReference type="Proteomes" id="UP001287356">
    <property type="component" value="Unassembled WGS sequence"/>
</dbReference>
<gene>
    <name evidence="1" type="ORF">B0T24DRAFT_599223</name>
</gene>
<sequence length="121" mass="13898">MATEDSIMEDAMTPEFLYTHEEGCLVGDKIKVEDGSSWDTPIVLEDTPSPSFTHMPDLTNPEGMFKHGKRLREWSPNDLLPSSARPLPVVRTPQTGFQRWLEACTPRQQPRSRRDYRLILL</sequence>
<proteinExistence type="predicted"/>
<accession>A0AAE0MY93</accession>
<name>A0AAE0MY93_9PEZI</name>